<dbReference type="Gene3D" id="3.60.15.10">
    <property type="entry name" value="Ribonuclease Z/Hydroxyacylglutathione hydrolase-like"/>
    <property type="match status" value="1"/>
</dbReference>
<dbReference type="InterPro" id="IPR035680">
    <property type="entry name" value="Clx_II_MBL"/>
</dbReference>
<evidence type="ECO:0000256" key="4">
    <source>
        <dbReference type="ARBA" id="ARBA00022723"/>
    </source>
</evidence>
<name>A0ABX5KKP2_9BURK</name>
<keyword evidence="4 7" id="KW-0479">Metal-binding</keyword>
<keyword evidence="5 7" id="KW-0378">Hydrolase</keyword>
<feature type="binding site" evidence="7">
    <location>
        <position position="139"/>
    </location>
    <ligand>
        <name>Zn(2+)</name>
        <dbReference type="ChEBI" id="CHEBI:29105"/>
        <label>2</label>
    </ligand>
</feature>
<evidence type="ECO:0000259" key="8">
    <source>
        <dbReference type="SMART" id="SM00849"/>
    </source>
</evidence>
<evidence type="ECO:0000256" key="5">
    <source>
        <dbReference type="ARBA" id="ARBA00022801"/>
    </source>
</evidence>
<dbReference type="Pfam" id="PF00753">
    <property type="entry name" value="Lactamase_B"/>
    <property type="match status" value="1"/>
</dbReference>
<feature type="binding site" evidence="7">
    <location>
        <position position="55"/>
    </location>
    <ligand>
        <name>Zn(2+)</name>
        <dbReference type="ChEBI" id="CHEBI:29105"/>
        <label>1</label>
    </ligand>
</feature>
<feature type="binding site" evidence="7">
    <location>
        <position position="59"/>
    </location>
    <ligand>
        <name>Zn(2+)</name>
        <dbReference type="ChEBI" id="CHEBI:29105"/>
        <label>2</label>
    </ligand>
</feature>
<evidence type="ECO:0000256" key="7">
    <source>
        <dbReference type="HAMAP-Rule" id="MF_01374"/>
    </source>
</evidence>
<dbReference type="Pfam" id="PF16123">
    <property type="entry name" value="HAGH_C"/>
    <property type="match status" value="1"/>
</dbReference>
<dbReference type="Proteomes" id="UP000245712">
    <property type="component" value="Unassembled WGS sequence"/>
</dbReference>
<feature type="binding site" evidence="7">
    <location>
        <position position="57"/>
    </location>
    <ligand>
        <name>Zn(2+)</name>
        <dbReference type="ChEBI" id="CHEBI:29105"/>
        <label>1</label>
    </ligand>
</feature>
<dbReference type="EMBL" id="QEOB01000009">
    <property type="protein sequence ID" value="PVX82431.1"/>
    <property type="molecule type" value="Genomic_DNA"/>
</dbReference>
<comment type="subunit">
    <text evidence="7">Monomer.</text>
</comment>
<dbReference type="GO" id="GO:0016787">
    <property type="term" value="F:hydrolase activity"/>
    <property type="evidence" value="ECO:0007669"/>
    <property type="project" value="UniProtKB-KW"/>
</dbReference>
<dbReference type="PIRSF" id="PIRSF005457">
    <property type="entry name" value="Glx"/>
    <property type="match status" value="1"/>
</dbReference>
<reference evidence="9 10" key="1">
    <citation type="submission" date="2018-05" db="EMBL/GenBank/DDBJ databases">
        <title>Genomic Encyclopedia of Type Strains, Phase IV (KMG-V): Genome sequencing to study the core and pangenomes of soil and plant-associated prokaryotes.</title>
        <authorList>
            <person name="Whitman W."/>
        </authorList>
    </citation>
    <scope>NUCLEOTIDE SEQUENCE [LARGE SCALE GENOMIC DNA]</scope>
    <source>
        <strain evidence="9 10">SCZa-39</strain>
    </source>
</reference>
<dbReference type="InterPro" id="IPR001018">
    <property type="entry name" value="Beta-lactamase_class-B_CS"/>
</dbReference>
<dbReference type="InterPro" id="IPR050110">
    <property type="entry name" value="Glyoxalase_II_hydrolase"/>
</dbReference>
<dbReference type="HAMAP" id="MF_01374">
    <property type="entry name" value="Glyoxalase_2"/>
    <property type="match status" value="1"/>
</dbReference>
<feature type="binding site" evidence="7">
    <location>
        <position position="60"/>
    </location>
    <ligand>
        <name>Zn(2+)</name>
        <dbReference type="ChEBI" id="CHEBI:29105"/>
        <label>2</label>
    </ligand>
</feature>
<dbReference type="PANTHER" id="PTHR43705:SF1">
    <property type="entry name" value="HYDROXYACYLGLUTATHIONE HYDROLASE GLOB"/>
    <property type="match status" value="1"/>
</dbReference>
<comment type="similarity">
    <text evidence="3 7">Belongs to the metallo-beta-lactamase superfamily. Glyoxalase II family.</text>
</comment>
<comment type="function">
    <text evidence="7">Thiolesterase that catalyzes the hydrolysis of S-D-lactoyl-glutathione to form glutathione and D-lactic acid.</text>
</comment>
<dbReference type="CDD" id="cd07723">
    <property type="entry name" value="hydroxyacylglutathione_hydrolase_MBL-fold"/>
    <property type="match status" value="1"/>
</dbReference>
<feature type="binding site" evidence="7">
    <location>
        <position position="116"/>
    </location>
    <ligand>
        <name>Zn(2+)</name>
        <dbReference type="ChEBI" id="CHEBI:29105"/>
        <label>1</label>
    </ligand>
</feature>
<feature type="binding site" evidence="7">
    <location>
        <position position="177"/>
    </location>
    <ligand>
        <name>Zn(2+)</name>
        <dbReference type="ChEBI" id="CHEBI:29105"/>
        <label>2</label>
    </ligand>
</feature>
<dbReference type="InterPro" id="IPR017782">
    <property type="entry name" value="Hydroxyacylglutathione_Hdrlase"/>
</dbReference>
<dbReference type="EC" id="3.1.2.6" evidence="7"/>
<evidence type="ECO:0000256" key="3">
    <source>
        <dbReference type="ARBA" id="ARBA00006759"/>
    </source>
</evidence>
<comment type="caution">
    <text evidence="9">The sequence shown here is derived from an EMBL/GenBank/DDBJ whole genome shotgun (WGS) entry which is preliminary data.</text>
</comment>
<sequence>MTELEYVPIPIYSDNYAWLITDGCSAIVVDPGDTAPVIRYCDENGLRLTGVLVTHHHSDHTGGIEALLSWSGDYAIPVYGLAKAFIPGVSARAGHGFRLTYSEPAFEASIIAIPGHTQDHIAYFEDARGTGVTHLFCGDALFASGCGRLLEGTAEQMLASLDGLAVLPRDTKVHCAHEYTLANIQFARHCEPSNTETNLWYQRARALRYDGLPTLPTSIELELAVNPFLRLQNPEFLGTLEDRFRVAIPNRLAAFTPLRGWKDIFRADESVPTERLWSTPVLANSRSA</sequence>
<dbReference type="NCBIfam" id="TIGR03413">
    <property type="entry name" value="GSH_gloB"/>
    <property type="match status" value="1"/>
</dbReference>
<dbReference type="SUPFAM" id="SSF56281">
    <property type="entry name" value="Metallo-hydrolase/oxidoreductase"/>
    <property type="match status" value="1"/>
</dbReference>
<dbReference type="InterPro" id="IPR036866">
    <property type="entry name" value="RibonucZ/Hydroxyglut_hydro"/>
</dbReference>
<protein>
    <recommendedName>
        <fullName evidence="7">Hydroxyacylglutathione hydrolase</fullName>
        <ecNumber evidence="7">3.1.2.6</ecNumber>
    </recommendedName>
    <alternativeName>
        <fullName evidence="7">Glyoxalase II</fullName>
        <shortName evidence="7">Glx II</shortName>
    </alternativeName>
</protein>
<evidence type="ECO:0000313" key="10">
    <source>
        <dbReference type="Proteomes" id="UP000245712"/>
    </source>
</evidence>
<accession>A0ABX5KKP2</accession>
<keyword evidence="6 7" id="KW-0862">Zinc</keyword>
<comment type="cofactor">
    <cofactor evidence="7">
        <name>Zn(2+)</name>
        <dbReference type="ChEBI" id="CHEBI:29105"/>
    </cofactor>
    <text evidence="7">Binds 2 Zn(2+) ions per subunit.</text>
</comment>
<dbReference type="SMART" id="SM00849">
    <property type="entry name" value="Lactamase_B"/>
    <property type="match status" value="1"/>
</dbReference>
<comment type="catalytic activity">
    <reaction evidence="1 7">
        <text>an S-(2-hydroxyacyl)glutathione + H2O = a 2-hydroxy carboxylate + glutathione + H(+)</text>
        <dbReference type="Rhea" id="RHEA:21864"/>
        <dbReference type="ChEBI" id="CHEBI:15377"/>
        <dbReference type="ChEBI" id="CHEBI:15378"/>
        <dbReference type="ChEBI" id="CHEBI:57925"/>
        <dbReference type="ChEBI" id="CHEBI:58896"/>
        <dbReference type="ChEBI" id="CHEBI:71261"/>
        <dbReference type="EC" id="3.1.2.6"/>
    </reaction>
</comment>
<feature type="binding site" evidence="7">
    <location>
        <position position="139"/>
    </location>
    <ligand>
        <name>Zn(2+)</name>
        <dbReference type="ChEBI" id="CHEBI:29105"/>
        <label>1</label>
    </ligand>
</feature>
<dbReference type="PANTHER" id="PTHR43705">
    <property type="entry name" value="HYDROXYACYLGLUTATHIONE HYDROLASE"/>
    <property type="match status" value="1"/>
</dbReference>
<dbReference type="InterPro" id="IPR032282">
    <property type="entry name" value="HAGH_C"/>
</dbReference>
<evidence type="ECO:0000256" key="1">
    <source>
        <dbReference type="ARBA" id="ARBA00001623"/>
    </source>
</evidence>
<dbReference type="InterPro" id="IPR001279">
    <property type="entry name" value="Metallo-B-lactamas"/>
</dbReference>
<evidence type="ECO:0000256" key="2">
    <source>
        <dbReference type="ARBA" id="ARBA00004963"/>
    </source>
</evidence>
<keyword evidence="10" id="KW-1185">Reference proteome</keyword>
<evidence type="ECO:0000256" key="6">
    <source>
        <dbReference type="ARBA" id="ARBA00022833"/>
    </source>
</evidence>
<feature type="domain" description="Metallo-beta-lactamase" evidence="8">
    <location>
        <begin position="14"/>
        <end position="177"/>
    </location>
</feature>
<organism evidence="9 10">
    <name type="scientific">Paraburkholderia unamae</name>
    <dbReference type="NCBI Taxonomy" id="219649"/>
    <lineage>
        <taxon>Bacteria</taxon>
        <taxon>Pseudomonadati</taxon>
        <taxon>Pseudomonadota</taxon>
        <taxon>Betaproteobacteria</taxon>
        <taxon>Burkholderiales</taxon>
        <taxon>Burkholderiaceae</taxon>
        <taxon>Paraburkholderia</taxon>
    </lineage>
</organism>
<dbReference type="RefSeq" id="WP_116611873.1">
    <property type="nucleotide sequence ID" value="NZ_QEOB01000009.1"/>
</dbReference>
<proteinExistence type="inferred from homology"/>
<gene>
    <name evidence="7" type="primary">gloB</name>
    <name evidence="9" type="ORF">C7402_109285</name>
</gene>
<comment type="pathway">
    <text evidence="2 7">Secondary metabolite metabolism; methylglyoxal degradation; (R)-lactate from methylglyoxal: step 2/2.</text>
</comment>
<evidence type="ECO:0000313" key="9">
    <source>
        <dbReference type="EMBL" id="PVX82431.1"/>
    </source>
</evidence>
<dbReference type="PROSITE" id="PS00743">
    <property type="entry name" value="BETA_LACTAMASE_B_1"/>
    <property type="match status" value="1"/>
</dbReference>